<evidence type="ECO:0000313" key="1">
    <source>
        <dbReference type="EMBL" id="SVE55388.1"/>
    </source>
</evidence>
<dbReference type="EMBL" id="UINC01225358">
    <property type="protein sequence ID" value="SVE55388.1"/>
    <property type="molecule type" value="Genomic_DNA"/>
</dbReference>
<accession>A0A383EH23</accession>
<feature type="non-terminal residue" evidence="1">
    <location>
        <position position="1"/>
    </location>
</feature>
<dbReference type="AlphaFoldDB" id="A0A383EH23"/>
<organism evidence="1">
    <name type="scientific">marine metagenome</name>
    <dbReference type="NCBI Taxonomy" id="408172"/>
    <lineage>
        <taxon>unclassified sequences</taxon>
        <taxon>metagenomes</taxon>
        <taxon>ecological metagenomes</taxon>
    </lineage>
</organism>
<proteinExistence type="predicted"/>
<name>A0A383EH23_9ZZZZ</name>
<reference evidence="1" key="1">
    <citation type="submission" date="2018-05" db="EMBL/GenBank/DDBJ databases">
        <authorList>
            <person name="Lanie J.A."/>
            <person name="Ng W.-L."/>
            <person name="Kazmierczak K.M."/>
            <person name="Andrzejewski T.M."/>
            <person name="Davidsen T.M."/>
            <person name="Wayne K.J."/>
            <person name="Tettelin H."/>
            <person name="Glass J.I."/>
            <person name="Rusch D."/>
            <person name="Podicherti R."/>
            <person name="Tsui H.-C.T."/>
            <person name="Winkler M.E."/>
        </authorList>
    </citation>
    <scope>NUCLEOTIDE SEQUENCE</scope>
</reference>
<sequence length="37" mass="4009">SSHLIHDLLRIGFAGLEDPLQGRQLGKDSLYPPGHLG</sequence>
<protein>
    <submittedName>
        <fullName evidence="1">Uncharacterized protein</fullName>
    </submittedName>
</protein>
<gene>
    <name evidence="1" type="ORF">METZ01_LOCUS508242</name>
</gene>